<evidence type="ECO:0000313" key="2">
    <source>
        <dbReference type="EnsemblMetazoa" id="AATE009240-PA.1"/>
    </source>
</evidence>
<proteinExistence type="predicted"/>
<dbReference type="EnsemblMetazoa" id="AATE009240-RA">
    <property type="protein sequence ID" value="AATE009240-PA.1"/>
    <property type="gene ID" value="AATE009240"/>
</dbReference>
<dbReference type="InterPro" id="IPR036875">
    <property type="entry name" value="Znf_CCHC_sf"/>
</dbReference>
<dbReference type="AlphaFoldDB" id="A0A182J0X3"/>
<dbReference type="GO" id="GO:0008270">
    <property type="term" value="F:zinc ion binding"/>
    <property type="evidence" value="ECO:0007669"/>
    <property type="project" value="InterPro"/>
</dbReference>
<feature type="compositionally biased region" description="Basic and acidic residues" evidence="1">
    <location>
        <begin position="178"/>
        <end position="194"/>
    </location>
</feature>
<sequence length="231" mass="26551">MAVAGIKDEETKANIFKMRAGSKLLDILDNTPVKDGPDVLMQPYTNALNRLRQYFGSRDYVLLQRQKLRAMPQGPEEPDMKYVHRVSAVAKLCGYMDDQLIEIVADVLQSHAANRRIREAARKAARKGDSLQELIDRVRVSDFEKQAEDIYVMHHPPEDCRRVFAVARGPPRSSSRNDNFRRREHFNRNGRDGRTSTPCWRCTGVSHRAEDCYAIDKFCHLCRAKGHIQRA</sequence>
<dbReference type="GO" id="GO:0003676">
    <property type="term" value="F:nucleic acid binding"/>
    <property type="evidence" value="ECO:0007669"/>
    <property type="project" value="InterPro"/>
</dbReference>
<dbReference type="STRING" id="41427.A0A182J0X3"/>
<evidence type="ECO:0008006" key="3">
    <source>
        <dbReference type="Google" id="ProtNLM"/>
    </source>
</evidence>
<dbReference type="VEuPathDB" id="VectorBase:AATE009240"/>
<accession>A0A182J0X3</accession>
<evidence type="ECO:0000256" key="1">
    <source>
        <dbReference type="SAM" id="MobiDB-lite"/>
    </source>
</evidence>
<feature type="region of interest" description="Disordered" evidence="1">
    <location>
        <begin position="168"/>
        <end position="194"/>
    </location>
</feature>
<name>A0A182J0X3_ANOAO</name>
<reference evidence="2" key="1">
    <citation type="submission" date="2022-08" db="UniProtKB">
        <authorList>
            <consortium name="EnsemblMetazoa"/>
        </authorList>
    </citation>
    <scope>IDENTIFICATION</scope>
    <source>
        <strain evidence="2">EBRO</strain>
    </source>
</reference>
<dbReference type="SUPFAM" id="SSF57756">
    <property type="entry name" value="Retrovirus zinc finger-like domains"/>
    <property type="match status" value="1"/>
</dbReference>
<protein>
    <recommendedName>
        <fullName evidence="3">CCHC-type domain-containing protein</fullName>
    </recommendedName>
</protein>
<dbReference type="EMBL" id="AXCP01009749">
    <property type="status" value="NOT_ANNOTATED_CDS"/>
    <property type="molecule type" value="Genomic_DNA"/>
</dbReference>
<organism evidence="2">
    <name type="scientific">Anopheles atroparvus</name>
    <name type="common">European mosquito</name>
    <dbReference type="NCBI Taxonomy" id="41427"/>
    <lineage>
        <taxon>Eukaryota</taxon>
        <taxon>Metazoa</taxon>
        <taxon>Ecdysozoa</taxon>
        <taxon>Arthropoda</taxon>
        <taxon>Hexapoda</taxon>
        <taxon>Insecta</taxon>
        <taxon>Pterygota</taxon>
        <taxon>Neoptera</taxon>
        <taxon>Endopterygota</taxon>
        <taxon>Diptera</taxon>
        <taxon>Nematocera</taxon>
        <taxon>Culicoidea</taxon>
        <taxon>Culicidae</taxon>
        <taxon>Anophelinae</taxon>
        <taxon>Anopheles</taxon>
    </lineage>
</organism>